<keyword evidence="2" id="KW-1185">Reference proteome</keyword>
<organism evidence="1 2">
    <name type="scientific">Pontibacter qinzhouensis</name>
    <dbReference type="NCBI Taxonomy" id="2603253"/>
    <lineage>
        <taxon>Bacteria</taxon>
        <taxon>Pseudomonadati</taxon>
        <taxon>Bacteroidota</taxon>
        <taxon>Cytophagia</taxon>
        <taxon>Cytophagales</taxon>
        <taxon>Hymenobacteraceae</taxon>
        <taxon>Pontibacter</taxon>
    </lineage>
</organism>
<evidence type="ECO:0000313" key="2">
    <source>
        <dbReference type="Proteomes" id="UP000321926"/>
    </source>
</evidence>
<dbReference type="RefSeq" id="WP_147923329.1">
    <property type="nucleotide sequence ID" value="NZ_VRTY01000090.1"/>
</dbReference>
<sequence length="130" mass="14980">MFWRRFNWLILSFFIIQAFLPPKHFVNSAFYNPQPVFVSDAVAQQEEEDASPLELMLEEYLELIEESPRKDLGRVGKTRSVKLVPEAILNKVDTGPSRHFTPSAGTPLAYKALGFLLSEYHGYLFRLTPF</sequence>
<dbReference type="AlphaFoldDB" id="A0A5C8J8P8"/>
<proteinExistence type="predicted"/>
<dbReference type="EMBL" id="VRTY01000090">
    <property type="protein sequence ID" value="TXK33768.1"/>
    <property type="molecule type" value="Genomic_DNA"/>
</dbReference>
<reference evidence="1 2" key="1">
    <citation type="submission" date="2019-08" db="EMBL/GenBank/DDBJ databases">
        <authorList>
            <person name="Shi S."/>
        </authorList>
    </citation>
    <scope>NUCLEOTIDE SEQUENCE [LARGE SCALE GENOMIC DNA]</scope>
    <source>
        <strain evidence="1 2">GY10130</strain>
    </source>
</reference>
<name>A0A5C8J8P8_9BACT</name>
<comment type="caution">
    <text evidence="1">The sequence shown here is derived from an EMBL/GenBank/DDBJ whole genome shotgun (WGS) entry which is preliminary data.</text>
</comment>
<accession>A0A5C8J8P8</accession>
<gene>
    <name evidence="1" type="ORF">FVR03_18875</name>
</gene>
<dbReference type="OrthoDB" id="851928at2"/>
<dbReference type="Proteomes" id="UP000321926">
    <property type="component" value="Unassembled WGS sequence"/>
</dbReference>
<protein>
    <submittedName>
        <fullName evidence="1">Uncharacterized protein</fullName>
    </submittedName>
</protein>
<evidence type="ECO:0000313" key="1">
    <source>
        <dbReference type="EMBL" id="TXK33768.1"/>
    </source>
</evidence>